<protein>
    <submittedName>
        <fullName evidence="7">DNA repair protein</fullName>
    </submittedName>
</protein>
<dbReference type="AlphaFoldDB" id="A0A502G2U8"/>
<dbReference type="InterPro" id="IPR020891">
    <property type="entry name" value="UPF0758_CS"/>
</dbReference>
<accession>A0A502G2U8</accession>
<keyword evidence="1" id="KW-0645">Protease</keyword>
<evidence type="ECO:0000256" key="5">
    <source>
        <dbReference type="ARBA" id="ARBA00023049"/>
    </source>
</evidence>
<keyword evidence="2" id="KW-0479">Metal-binding</keyword>
<dbReference type="InterPro" id="IPR001405">
    <property type="entry name" value="UPF0758"/>
</dbReference>
<dbReference type="SUPFAM" id="SSF102712">
    <property type="entry name" value="JAB1/MPN domain"/>
    <property type="match status" value="1"/>
</dbReference>
<feature type="domain" description="MPN" evidence="6">
    <location>
        <begin position="8"/>
        <end position="138"/>
    </location>
</feature>
<dbReference type="Proteomes" id="UP000319931">
    <property type="component" value="Unassembled WGS sequence"/>
</dbReference>
<keyword evidence="5" id="KW-0482">Metalloprotease</keyword>
<dbReference type="GO" id="GO:0006508">
    <property type="term" value="P:proteolysis"/>
    <property type="evidence" value="ECO:0007669"/>
    <property type="project" value="UniProtKB-KW"/>
</dbReference>
<organism evidence="7 8">
    <name type="scientific">Sphingomonas glacialis</name>
    <dbReference type="NCBI Taxonomy" id="658225"/>
    <lineage>
        <taxon>Bacteria</taxon>
        <taxon>Pseudomonadati</taxon>
        <taxon>Pseudomonadota</taxon>
        <taxon>Alphaproteobacteria</taxon>
        <taxon>Sphingomonadales</taxon>
        <taxon>Sphingomonadaceae</taxon>
        <taxon>Sphingomonas</taxon>
    </lineage>
</organism>
<keyword evidence="4" id="KW-0862">Zinc</keyword>
<dbReference type="InterPro" id="IPR037518">
    <property type="entry name" value="MPN"/>
</dbReference>
<dbReference type="GO" id="GO:0046872">
    <property type="term" value="F:metal ion binding"/>
    <property type="evidence" value="ECO:0007669"/>
    <property type="project" value="UniProtKB-KW"/>
</dbReference>
<dbReference type="PROSITE" id="PS01302">
    <property type="entry name" value="UPF0758"/>
    <property type="match status" value="1"/>
</dbReference>
<dbReference type="GO" id="GO:0008237">
    <property type="term" value="F:metallopeptidase activity"/>
    <property type="evidence" value="ECO:0007669"/>
    <property type="project" value="UniProtKB-KW"/>
</dbReference>
<evidence type="ECO:0000256" key="2">
    <source>
        <dbReference type="ARBA" id="ARBA00022723"/>
    </source>
</evidence>
<reference evidence="7 8" key="1">
    <citation type="journal article" date="2019" name="Environ. Microbiol.">
        <title>Species interactions and distinct microbial communities in high Arctic permafrost affected cryosols are associated with the CH4 and CO2 gas fluxes.</title>
        <authorList>
            <person name="Altshuler I."/>
            <person name="Hamel J."/>
            <person name="Turney S."/>
            <person name="Magnuson E."/>
            <person name="Levesque R."/>
            <person name="Greer C."/>
            <person name="Whyte L.G."/>
        </authorList>
    </citation>
    <scope>NUCLEOTIDE SEQUENCE [LARGE SCALE GENOMIC DNA]</scope>
    <source>
        <strain evidence="7 8">E6.1</strain>
    </source>
</reference>
<evidence type="ECO:0000313" key="8">
    <source>
        <dbReference type="Proteomes" id="UP000319931"/>
    </source>
</evidence>
<dbReference type="PANTHER" id="PTHR30471">
    <property type="entry name" value="DNA REPAIR PROTEIN RADC"/>
    <property type="match status" value="1"/>
</dbReference>
<dbReference type="EMBL" id="RCZC01000002">
    <property type="protein sequence ID" value="TPG55373.1"/>
    <property type="molecule type" value="Genomic_DNA"/>
</dbReference>
<name>A0A502G2U8_9SPHN</name>
<keyword evidence="8" id="KW-1185">Reference proteome</keyword>
<evidence type="ECO:0000259" key="6">
    <source>
        <dbReference type="PROSITE" id="PS50249"/>
    </source>
</evidence>
<dbReference type="Gene3D" id="3.40.140.10">
    <property type="entry name" value="Cytidine Deaminase, domain 2"/>
    <property type="match status" value="1"/>
</dbReference>
<evidence type="ECO:0000256" key="3">
    <source>
        <dbReference type="ARBA" id="ARBA00022801"/>
    </source>
</evidence>
<keyword evidence="3" id="KW-0378">Hydrolase</keyword>
<dbReference type="PROSITE" id="PS50249">
    <property type="entry name" value="MPN"/>
    <property type="match status" value="1"/>
</dbReference>
<evidence type="ECO:0000256" key="1">
    <source>
        <dbReference type="ARBA" id="ARBA00022670"/>
    </source>
</evidence>
<comment type="caution">
    <text evidence="7">The sequence shown here is derived from an EMBL/GenBank/DDBJ whole genome shotgun (WGS) entry which is preliminary data.</text>
</comment>
<dbReference type="InterPro" id="IPR025657">
    <property type="entry name" value="RadC_JAB"/>
</dbReference>
<dbReference type="Pfam" id="PF04002">
    <property type="entry name" value="RadC"/>
    <property type="match status" value="1"/>
</dbReference>
<dbReference type="PANTHER" id="PTHR30471:SF3">
    <property type="entry name" value="UPF0758 PROTEIN YEES-RELATED"/>
    <property type="match status" value="1"/>
</dbReference>
<evidence type="ECO:0000256" key="4">
    <source>
        <dbReference type="ARBA" id="ARBA00022833"/>
    </source>
</evidence>
<evidence type="ECO:0000313" key="7">
    <source>
        <dbReference type="EMBL" id="TPG55373.1"/>
    </source>
</evidence>
<sequence>MATALSDPLADPADVAAADLPDGVLALFRPIAAAAREVAMFGYFDPEWRLLGMRQLRAGSVDAVTIPLRAILTDALAFDCALVVMAHNHPSGDPTPSDADYRLTRRVAQALQFIEVVLFDHLVIAAHGYCSFRARGLL</sequence>
<gene>
    <name evidence="7" type="ORF">EAH76_11100</name>
</gene>
<dbReference type="OrthoDB" id="152963at2"/>
<proteinExistence type="predicted"/>